<sequence>MPPRKTGRSPKKPVVKKPRSRVKKVKPVLKTPSVVKLKIKLPSDPTNVQNSTNDVIANKDVVKEVKKPVTNKKPVVKRQRVIKKTVNGESAATKGAAVKKRGGAKVPVRNDNSVKPKGDIKEEETKYNIPELNKNYLKIFLANEVVNSQFAKKAKHIDKQPVEHVLKEDKANVKPVSNGKAVLKKQVTSRKTPAIKVPVVTRTYGCSKKKPPTLPTLSETDCNTNVTTKQESKEDNVASTKKKAETPNKRKRNISASGKVAKAGPKSRKKNCGVLKEKETNNTVETDSKDQIMNSNKYLKTRRASAARSNKSWTRDISSSSDSSLVTVLSKDFYFFDKIPILQLNNIDNELLLRNNKKGVADKSIEDKSSKKVVDDRRGSKVVGGTANETNKQCAFLDIKSSLSNTSSSCSDVTKYDFPRHSSTENCDDIGIENLPTCSSLGLSSSSTSSSSSSSSSSSNSSSSVASGSTVMQKTLDNGLSSDKLVDNTYEQHSARNTDRTLNKKNIIQNLNLNINKFDISKIKLTQNKNVESNNTNMKNIQAKIFRDDVLKDENDLCCLCQAIMQLEIDDVDKYFNHNECLESTRISRPVSPKTLNSQDGRIINERKGINMPEECYHENGLVSTSSGVQQCIPEEVETNETVEKINENNLAYSKPNYSSFVDNDDEDTLSLFAESLTEIESCRKNSAFRSKVSEIEEYVPLPILPPTNSLIMYQPTKISNKSIELETPNNTSKFEKKKAVYSPLSDNNLDLRENTLIYEDKTGNFSQNTLGLSHNAPKNTLGSNIPRLMALIHKPTHGRKSLVFKGCCYFNLKTTCQKPKCPFPHIYLNVSDVKNSLKALSEESFIQEYILMRASPKLRRRYGVCFVEECMRRELTRILVEMAIDFIVRINVNSTEDSDLKSEVVDNVLMYLNHVDLSTCDDLLGYNVKYVDKELLCDFFMSVIATSQNFSRFKSVFIKLTDFMYQNGRTFSVEVAESILERLCILPYDEALARSLIKILKNTDVSLFSNTRIRDLEKQLLASNCDLYHEFKLLKDQYLVNKPSIGNHYENRYESFVNTEVNRLNTNLGHNKGKNIRPDITDTGTANGRTIETKFTMTIDLNKLKQSGFSVNANTSSVESLEYDVHNPFMNGQRHHIVGFSNNTNSKCMEQGVNISSNKRTGPSILGIGKSAHTISIAPLNHAVNNQSTKRLIPSNLGGCETATSISKSMEHCVNNQSMKWATPGEPKTNKAMHNGVKKPFNNWKNRSFDNVDKRTSIAPFPQRASFKRHSDWSFEGSAAKFKQGPNMNTRFENQRDSL</sequence>
<feature type="region of interest" description="Disordered" evidence="1">
    <location>
        <begin position="91"/>
        <end position="119"/>
    </location>
</feature>
<dbReference type="Proteomes" id="UP000838756">
    <property type="component" value="Unassembled WGS sequence"/>
</dbReference>
<feature type="region of interest" description="Disordered" evidence="1">
    <location>
        <begin position="443"/>
        <end position="470"/>
    </location>
</feature>
<feature type="region of interest" description="Disordered" evidence="1">
    <location>
        <begin position="217"/>
        <end position="269"/>
    </location>
</feature>
<dbReference type="EMBL" id="CAKXAJ010024861">
    <property type="protein sequence ID" value="CAH2232012.1"/>
    <property type="molecule type" value="Genomic_DNA"/>
</dbReference>
<evidence type="ECO:0000256" key="1">
    <source>
        <dbReference type="SAM" id="MobiDB-lite"/>
    </source>
</evidence>
<evidence type="ECO:0000313" key="3">
    <source>
        <dbReference type="Proteomes" id="UP000838756"/>
    </source>
</evidence>
<protein>
    <submittedName>
        <fullName evidence="2">Jg3506 protein</fullName>
    </submittedName>
</protein>
<evidence type="ECO:0000313" key="2">
    <source>
        <dbReference type="EMBL" id="CAH2232012.1"/>
    </source>
</evidence>
<gene>
    <name evidence="2" type="primary">jg3506</name>
    <name evidence="2" type="ORF">PAEG_LOCUS10360</name>
</gene>
<feature type="region of interest" description="Disordered" evidence="1">
    <location>
        <begin position="1280"/>
        <end position="1300"/>
    </location>
</feature>
<name>A0A8S4R5G0_9NEOP</name>
<feature type="region of interest" description="Disordered" evidence="1">
    <location>
        <begin position="1225"/>
        <end position="1249"/>
    </location>
</feature>
<feature type="region of interest" description="Disordered" evidence="1">
    <location>
        <begin position="1"/>
        <end position="24"/>
    </location>
</feature>
<feature type="region of interest" description="Disordered" evidence="1">
    <location>
        <begin position="362"/>
        <end position="385"/>
    </location>
</feature>
<proteinExistence type="predicted"/>
<accession>A0A8S4R5G0</accession>
<comment type="caution">
    <text evidence="2">The sequence shown here is derived from an EMBL/GenBank/DDBJ whole genome shotgun (WGS) entry which is preliminary data.</text>
</comment>
<reference evidence="2" key="1">
    <citation type="submission" date="2022-03" db="EMBL/GenBank/DDBJ databases">
        <authorList>
            <person name="Lindestad O."/>
        </authorList>
    </citation>
    <scope>NUCLEOTIDE SEQUENCE</scope>
</reference>
<dbReference type="OrthoDB" id="7492290at2759"/>
<feature type="compositionally biased region" description="Polar residues" evidence="1">
    <location>
        <begin position="217"/>
        <end position="229"/>
    </location>
</feature>
<organism evidence="2 3">
    <name type="scientific">Pararge aegeria aegeria</name>
    <dbReference type="NCBI Taxonomy" id="348720"/>
    <lineage>
        <taxon>Eukaryota</taxon>
        <taxon>Metazoa</taxon>
        <taxon>Ecdysozoa</taxon>
        <taxon>Arthropoda</taxon>
        <taxon>Hexapoda</taxon>
        <taxon>Insecta</taxon>
        <taxon>Pterygota</taxon>
        <taxon>Neoptera</taxon>
        <taxon>Endopterygota</taxon>
        <taxon>Lepidoptera</taxon>
        <taxon>Glossata</taxon>
        <taxon>Ditrysia</taxon>
        <taxon>Papilionoidea</taxon>
        <taxon>Nymphalidae</taxon>
        <taxon>Satyrinae</taxon>
        <taxon>Satyrini</taxon>
        <taxon>Parargina</taxon>
        <taxon>Pararge</taxon>
    </lineage>
</organism>
<keyword evidence="3" id="KW-1185">Reference proteome</keyword>
<feature type="compositionally biased region" description="Basic and acidic residues" evidence="1">
    <location>
        <begin position="230"/>
        <end position="248"/>
    </location>
</feature>
<feature type="compositionally biased region" description="Basic and acidic residues" evidence="1">
    <location>
        <begin position="362"/>
        <end position="379"/>
    </location>
</feature>